<dbReference type="Pfam" id="PF13646">
    <property type="entry name" value="HEAT_2"/>
    <property type="match status" value="2"/>
</dbReference>
<dbReference type="InterPro" id="IPR004155">
    <property type="entry name" value="PBS_lyase_HEAT"/>
</dbReference>
<dbReference type="InterPro" id="IPR011989">
    <property type="entry name" value="ARM-like"/>
</dbReference>
<accession>A0A0F9CAJ9</accession>
<evidence type="ECO:0000313" key="1">
    <source>
        <dbReference type="EMBL" id="KKK93751.1"/>
    </source>
</evidence>
<protein>
    <recommendedName>
        <fullName evidence="2">HEAT repeat domain-containing protein</fullName>
    </recommendedName>
</protein>
<dbReference type="SMART" id="SM00567">
    <property type="entry name" value="EZ_HEAT"/>
    <property type="match status" value="8"/>
</dbReference>
<dbReference type="GO" id="GO:0016491">
    <property type="term" value="F:oxidoreductase activity"/>
    <property type="evidence" value="ECO:0007669"/>
    <property type="project" value="TreeGrafter"/>
</dbReference>
<evidence type="ECO:0008006" key="2">
    <source>
        <dbReference type="Google" id="ProtNLM"/>
    </source>
</evidence>
<dbReference type="SUPFAM" id="SSF48371">
    <property type="entry name" value="ARM repeat"/>
    <property type="match status" value="2"/>
</dbReference>
<dbReference type="InterPro" id="IPR016024">
    <property type="entry name" value="ARM-type_fold"/>
</dbReference>
<dbReference type="AlphaFoldDB" id="A0A0F9CAJ9"/>
<dbReference type="PANTHER" id="PTHR12697:SF5">
    <property type="entry name" value="DEOXYHYPUSINE HYDROXYLASE"/>
    <property type="match status" value="1"/>
</dbReference>
<sequence>KGRASLLAVLIDAKAHYRIRGPAGWGLMQSGAEGVKKAREILRGKDLDLCYAIVGRLQVLSDKAVAVDLLKDALKHPNYRVRLYAVKLIEVTAGDQAQAILLDALAGKSVGIQFEAAKRLAPLRDPRHVKGLVAALMRRNSKAYTKGWLDIAVDLGPIACDALLAEMASTDRFRRHQAARALGVIGPDRAVDPLLKLLSDARLRPGDKERDRDAMARAMIRADVAIALGEIGSTKATGPLLALLNDPSMGVRRAVVTALGMLGDASATKSLVPMLSDGDRRVRTAASVALARLQWKPAESDKLTLLFAKRYWGEVAKSKDPRAEGLLLKLVTDPYRWPDSGAVTAFAKLAGGRAVEPLIKLLKRKSNRSRLAVIEALGNIGDKRAIPHLLAELKRTDVNNTMTMNGKTVTTAPSDTALMVLIRLTAQQPVDYNFSSLD</sequence>
<feature type="non-terminal residue" evidence="1">
    <location>
        <position position="438"/>
    </location>
</feature>
<feature type="non-terminal residue" evidence="1">
    <location>
        <position position="1"/>
    </location>
</feature>
<dbReference type="Pfam" id="PF03130">
    <property type="entry name" value="HEAT_PBS"/>
    <property type="match status" value="1"/>
</dbReference>
<comment type="caution">
    <text evidence="1">The sequence shown here is derived from an EMBL/GenBank/DDBJ whole genome shotgun (WGS) entry which is preliminary data.</text>
</comment>
<proteinExistence type="predicted"/>
<dbReference type="EMBL" id="LAZR01047639">
    <property type="protein sequence ID" value="KKK93751.1"/>
    <property type="molecule type" value="Genomic_DNA"/>
</dbReference>
<organism evidence="1">
    <name type="scientific">marine sediment metagenome</name>
    <dbReference type="NCBI Taxonomy" id="412755"/>
    <lineage>
        <taxon>unclassified sequences</taxon>
        <taxon>metagenomes</taxon>
        <taxon>ecological metagenomes</taxon>
    </lineage>
</organism>
<gene>
    <name evidence="1" type="ORF">LCGC14_2689750</name>
</gene>
<dbReference type="PANTHER" id="PTHR12697">
    <property type="entry name" value="PBS LYASE HEAT-LIKE PROTEIN"/>
    <property type="match status" value="1"/>
</dbReference>
<dbReference type="Gene3D" id="1.25.10.10">
    <property type="entry name" value="Leucine-rich Repeat Variant"/>
    <property type="match status" value="3"/>
</dbReference>
<reference evidence="1" key="1">
    <citation type="journal article" date="2015" name="Nature">
        <title>Complex archaea that bridge the gap between prokaryotes and eukaryotes.</title>
        <authorList>
            <person name="Spang A."/>
            <person name="Saw J.H."/>
            <person name="Jorgensen S.L."/>
            <person name="Zaremba-Niedzwiedzka K."/>
            <person name="Martijn J."/>
            <person name="Lind A.E."/>
            <person name="van Eijk R."/>
            <person name="Schleper C."/>
            <person name="Guy L."/>
            <person name="Ettema T.J."/>
        </authorList>
    </citation>
    <scope>NUCLEOTIDE SEQUENCE</scope>
</reference>
<name>A0A0F9CAJ9_9ZZZZ</name>